<feature type="transmembrane region" description="Helical" evidence="2">
    <location>
        <begin position="239"/>
        <end position="259"/>
    </location>
</feature>
<evidence type="ECO:0008006" key="6">
    <source>
        <dbReference type="Google" id="ProtNLM"/>
    </source>
</evidence>
<sequence>MGTRSRLLAAFVLVLLGVWGIAATAVATPAAADPASAPGWMPEEPPPLNAEQQQWLKPLDGTDEDGKYLVITCHDHREFPGCEKHDPSEQSKDVDAYVFNASDRSYAGVKAMVPEQLAKEHRELLDDNGVLDCEKARNKIPACANPGGAPKPAQFDEQGRFVKLTEGGEGQADTNVDLSALNPANAGKELLDNWFAQGCESVGKFAGDLLVLSMTWWLRTDSIDVTSGGILAGERPVQILVMMVLALGILSAAITMALSRRPGPAAELGVGAFKFLLICSLSGIVVTGALHAADDFARQITANGAEEFGPNLKAMLGIATIRNPGGVLLLGVVAFVLGAVQWLIGFARQAGLVILFAMLIFAAAGQLSSWGRQWFPRIVAMMLALILYKPFAAALYTIGFKLIGNEQSLSSVMVGLMTIGLCVLTLPTMLAFFKWVSPGAQGGASVGTVLAGGGAVLAAGAGQFAGGGAGGDSQSNYMDSTGPGSSGGGGEADPSPGNAAGGFGSGGGGESTDGSAGGEAGGSSPEADLGAGDLGPASEAPDAGGGVPMPGGGADAAGAAGGAEAAGGGAAAANPYVAAAMAAKDTVETAVDTVGEVAEGAATEATGGDDTGPDMQ</sequence>
<evidence type="ECO:0000256" key="3">
    <source>
        <dbReference type="SAM" id="SignalP"/>
    </source>
</evidence>
<reference evidence="4 5" key="1">
    <citation type="submission" date="2017-12" db="EMBL/GenBank/DDBJ databases">
        <title>Phylogenetic diversity of female urinary microbiome.</title>
        <authorList>
            <person name="Thomas-White K."/>
            <person name="Wolfe A.J."/>
        </authorList>
    </citation>
    <scope>NUCLEOTIDE SEQUENCE [LARGE SCALE GENOMIC DNA]</scope>
    <source>
        <strain evidence="4 5">UMB0777</strain>
    </source>
</reference>
<accession>A0A2I1R1G5</accession>
<dbReference type="EMBL" id="PKJC01000036">
    <property type="protein sequence ID" value="PKZ62976.1"/>
    <property type="molecule type" value="Genomic_DNA"/>
</dbReference>
<evidence type="ECO:0000256" key="2">
    <source>
        <dbReference type="SAM" id="Phobius"/>
    </source>
</evidence>
<keyword evidence="2" id="KW-0472">Membrane</keyword>
<evidence type="ECO:0000313" key="5">
    <source>
        <dbReference type="Proteomes" id="UP000234662"/>
    </source>
</evidence>
<keyword evidence="2" id="KW-0812">Transmembrane</keyword>
<feature type="transmembrane region" description="Helical" evidence="2">
    <location>
        <begin position="351"/>
        <end position="368"/>
    </location>
</feature>
<dbReference type="RefSeq" id="WP_101822856.1">
    <property type="nucleotide sequence ID" value="NZ_PKJC01000036.1"/>
</dbReference>
<organism evidence="4 5">
    <name type="scientific">Gordonia terrae</name>
    <dbReference type="NCBI Taxonomy" id="2055"/>
    <lineage>
        <taxon>Bacteria</taxon>
        <taxon>Bacillati</taxon>
        <taxon>Actinomycetota</taxon>
        <taxon>Actinomycetes</taxon>
        <taxon>Mycobacteriales</taxon>
        <taxon>Gordoniaceae</taxon>
        <taxon>Gordonia</taxon>
    </lineage>
</organism>
<feature type="chain" id="PRO_5038881002" description="TrbL/VirB6 plasmid conjugal transfer protein" evidence="3">
    <location>
        <begin position="28"/>
        <end position="616"/>
    </location>
</feature>
<dbReference type="AlphaFoldDB" id="A0A2I1R1G5"/>
<feature type="region of interest" description="Disordered" evidence="1">
    <location>
        <begin position="470"/>
        <end position="570"/>
    </location>
</feature>
<proteinExistence type="predicted"/>
<keyword evidence="2" id="KW-1133">Transmembrane helix</keyword>
<evidence type="ECO:0000313" key="4">
    <source>
        <dbReference type="EMBL" id="PKZ62976.1"/>
    </source>
</evidence>
<feature type="signal peptide" evidence="3">
    <location>
        <begin position="1"/>
        <end position="27"/>
    </location>
</feature>
<feature type="transmembrane region" description="Helical" evidence="2">
    <location>
        <begin position="271"/>
        <end position="293"/>
    </location>
</feature>
<feature type="transmembrane region" description="Helical" evidence="2">
    <location>
        <begin position="412"/>
        <end position="433"/>
    </location>
</feature>
<comment type="caution">
    <text evidence="4">The sequence shown here is derived from an EMBL/GenBank/DDBJ whole genome shotgun (WGS) entry which is preliminary data.</text>
</comment>
<keyword evidence="3" id="KW-0732">Signal</keyword>
<feature type="transmembrane region" description="Helical" evidence="2">
    <location>
        <begin position="374"/>
        <end position="400"/>
    </location>
</feature>
<feature type="transmembrane region" description="Helical" evidence="2">
    <location>
        <begin position="325"/>
        <end position="344"/>
    </location>
</feature>
<feature type="compositionally biased region" description="Gly residues" evidence="1">
    <location>
        <begin position="499"/>
        <end position="521"/>
    </location>
</feature>
<evidence type="ECO:0000256" key="1">
    <source>
        <dbReference type="SAM" id="MobiDB-lite"/>
    </source>
</evidence>
<gene>
    <name evidence="4" type="ORF">CYJ73_24165</name>
</gene>
<protein>
    <recommendedName>
        <fullName evidence="6">TrbL/VirB6 plasmid conjugal transfer protein</fullName>
    </recommendedName>
</protein>
<dbReference type="Proteomes" id="UP000234662">
    <property type="component" value="Unassembled WGS sequence"/>
</dbReference>
<name>A0A2I1R1G5_9ACTN</name>
<feature type="compositionally biased region" description="Gly residues" evidence="1">
    <location>
        <begin position="543"/>
        <end position="570"/>
    </location>
</feature>